<keyword evidence="2" id="KW-0413">Isomerase</keyword>
<accession>A0A290MZP9</accession>
<gene>
    <name evidence="4" type="ORF">CA606_12650</name>
</gene>
<evidence type="ECO:0000256" key="2">
    <source>
        <dbReference type="ARBA" id="ARBA00023235"/>
    </source>
</evidence>
<dbReference type="GO" id="GO:0016853">
    <property type="term" value="F:isomerase activity"/>
    <property type="evidence" value="ECO:0007669"/>
    <property type="project" value="UniProtKB-KW"/>
</dbReference>
<dbReference type="SUPFAM" id="SSF54506">
    <property type="entry name" value="Diaminopimelate epimerase-like"/>
    <property type="match status" value="1"/>
</dbReference>
<dbReference type="NCBIfam" id="TIGR00654">
    <property type="entry name" value="PhzF_family"/>
    <property type="match status" value="1"/>
</dbReference>
<evidence type="ECO:0000256" key="3">
    <source>
        <dbReference type="PIRSR" id="PIRSR016184-1"/>
    </source>
</evidence>
<evidence type="ECO:0000256" key="1">
    <source>
        <dbReference type="ARBA" id="ARBA00008270"/>
    </source>
</evidence>
<name>A0A290MZP9_CAUVI</name>
<proteinExistence type="inferred from homology"/>
<dbReference type="GO" id="GO:0005737">
    <property type="term" value="C:cytoplasm"/>
    <property type="evidence" value="ECO:0007669"/>
    <property type="project" value="TreeGrafter"/>
</dbReference>
<comment type="similarity">
    <text evidence="1">Belongs to the PhzF family.</text>
</comment>
<dbReference type="AlphaFoldDB" id="A0A290MZP9"/>
<dbReference type="EMBL" id="CP023315">
    <property type="protein sequence ID" value="ATC33104.1"/>
    <property type="molecule type" value="Genomic_DNA"/>
</dbReference>
<dbReference type="Proteomes" id="UP000217311">
    <property type="component" value="Chromosome"/>
</dbReference>
<dbReference type="PANTHER" id="PTHR13774:SF17">
    <property type="entry name" value="PHENAZINE BIOSYNTHESIS-LIKE DOMAIN-CONTAINING PROTEIN"/>
    <property type="match status" value="1"/>
</dbReference>
<organism evidence="4 5">
    <name type="scientific">Caulobacter vibrioides</name>
    <name type="common">Caulobacter crescentus</name>
    <dbReference type="NCBI Taxonomy" id="155892"/>
    <lineage>
        <taxon>Bacteria</taxon>
        <taxon>Pseudomonadati</taxon>
        <taxon>Pseudomonadota</taxon>
        <taxon>Alphaproteobacteria</taxon>
        <taxon>Caulobacterales</taxon>
        <taxon>Caulobacteraceae</taxon>
        <taxon>Caulobacter</taxon>
    </lineage>
</organism>
<dbReference type="PIRSF" id="PIRSF016184">
    <property type="entry name" value="PhzC_PhzF"/>
    <property type="match status" value="1"/>
</dbReference>
<protein>
    <submittedName>
        <fullName evidence="4">PhzF family phenazine biosynthesis protein</fullName>
    </submittedName>
</protein>
<dbReference type="RefSeq" id="WP_096052491.1">
    <property type="nucleotide sequence ID" value="NZ_CP023315.3"/>
</dbReference>
<evidence type="ECO:0000313" key="4">
    <source>
        <dbReference type="EMBL" id="ATC33104.1"/>
    </source>
</evidence>
<sequence>MRQWTIDAFANGPFKGNPACVLEPFEAWPSAAWMQALAAENNQAETAYLLKTDDPARFGLRWFTPTLEAPLCGHATLAAAHALFEELGVDVPLLTFDTLSGPLTVRRAGEGLEMDFPADPPRRTEVPEELVAALGATPREVWAGAYLIAVMDDEATVRGLNPDLGALKAIGGEAAGGPGQTVVVALADAGSDYAVVSRFFAPGFGIPEDPTTGSAHCILMPLYGDKLGARTLRFHQAYPGRGGDLECESRGARVLLRGRGFTVMESRLRLAPVRS</sequence>
<dbReference type="PANTHER" id="PTHR13774">
    <property type="entry name" value="PHENAZINE BIOSYNTHESIS PROTEIN"/>
    <property type="match status" value="1"/>
</dbReference>
<dbReference type="InterPro" id="IPR003719">
    <property type="entry name" value="Phenazine_PhzF-like"/>
</dbReference>
<evidence type="ECO:0000313" key="5">
    <source>
        <dbReference type="Proteomes" id="UP000217311"/>
    </source>
</evidence>
<feature type="active site" evidence="3">
    <location>
        <position position="45"/>
    </location>
</feature>
<reference evidence="5" key="1">
    <citation type="submission" date="2017-09" db="EMBL/GenBank/DDBJ databases">
        <title>Genome evolution observed in wild isolates of Caulobacter crescentus.</title>
        <authorList>
            <person name="Ely B."/>
            <person name="Wilson K."/>
            <person name="Scott D."/>
        </authorList>
    </citation>
    <scope>NUCLEOTIDE SEQUENCE [LARGE SCALE GENOMIC DNA]</scope>
    <source>
        <strain evidence="5">CB13b1a</strain>
    </source>
</reference>
<dbReference type="Gene3D" id="3.10.310.10">
    <property type="entry name" value="Diaminopimelate Epimerase, Chain A, domain 1"/>
    <property type="match status" value="2"/>
</dbReference>
<dbReference type="Pfam" id="PF02567">
    <property type="entry name" value="PhzC-PhzF"/>
    <property type="match status" value="1"/>
</dbReference>